<dbReference type="CDD" id="cd00200">
    <property type="entry name" value="WD40"/>
    <property type="match status" value="2"/>
</dbReference>
<dbReference type="InterPro" id="IPR020472">
    <property type="entry name" value="WD40_PAC1"/>
</dbReference>
<dbReference type="EMBL" id="AWQX01000096">
    <property type="protein sequence ID" value="EST33898.1"/>
    <property type="molecule type" value="Genomic_DNA"/>
</dbReference>
<dbReference type="SUPFAM" id="SSF50978">
    <property type="entry name" value="WD40 repeat-like"/>
    <property type="match status" value="2"/>
</dbReference>
<dbReference type="Pfam" id="PF00805">
    <property type="entry name" value="Pentapeptide"/>
    <property type="match status" value="2"/>
</dbReference>
<evidence type="ECO:0000313" key="7">
    <source>
        <dbReference type="Proteomes" id="UP000017984"/>
    </source>
</evidence>
<evidence type="ECO:0000259" key="5">
    <source>
        <dbReference type="PROSITE" id="PS50837"/>
    </source>
</evidence>
<dbReference type="InterPro" id="IPR036322">
    <property type="entry name" value="WD40_repeat_dom_sf"/>
</dbReference>
<dbReference type="HOGENOM" id="CLU_002061_0_0_11"/>
<feature type="repeat" description="WD" evidence="3">
    <location>
        <begin position="1259"/>
        <end position="1290"/>
    </location>
</feature>
<gene>
    <name evidence="6" type="ORF">M878_11855</name>
</gene>
<reference evidence="6 7" key="1">
    <citation type="journal article" date="2014" name="Genome Announc.">
        <title>Draft Genome Sequence of Streptomyces roseochromogenes subsp. oscitans DS 12.976, Producer of the Aminocoumarin Antibiotic Clorobiocin.</title>
        <authorList>
            <person name="Ruckert C."/>
            <person name="Kalinowski J."/>
            <person name="Heide L."/>
            <person name="Apel A.K."/>
        </authorList>
    </citation>
    <scope>NUCLEOTIDE SEQUENCE [LARGE SCALE GENOMIC DNA]</scope>
    <source>
        <strain evidence="6 7">DS 12.976</strain>
    </source>
</reference>
<dbReference type="STRING" id="1352936.M878_11855"/>
<dbReference type="InterPro" id="IPR001646">
    <property type="entry name" value="5peptide_repeat"/>
</dbReference>
<feature type="domain" description="NACHT" evidence="5">
    <location>
        <begin position="208"/>
        <end position="326"/>
    </location>
</feature>
<evidence type="ECO:0000256" key="4">
    <source>
        <dbReference type="SAM" id="MobiDB-lite"/>
    </source>
</evidence>
<dbReference type="InterPro" id="IPR027417">
    <property type="entry name" value="P-loop_NTPase"/>
</dbReference>
<dbReference type="RefSeq" id="WP_023546401.1">
    <property type="nucleotide sequence ID" value="NZ_CM002285.1"/>
</dbReference>
<proteinExistence type="predicted"/>
<dbReference type="Pfam" id="PF00400">
    <property type="entry name" value="WD40"/>
    <property type="match status" value="14"/>
</dbReference>
<feature type="region of interest" description="Disordered" evidence="4">
    <location>
        <begin position="1"/>
        <end position="38"/>
    </location>
</feature>
<dbReference type="SMART" id="SM00320">
    <property type="entry name" value="WD40"/>
    <property type="match status" value="15"/>
</dbReference>
<dbReference type="Proteomes" id="UP000017984">
    <property type="component" value="Chromosome"/>
</dbReference>
<organism evidence="6 7">
    <name type="scientific">Streptomyces roseochromogenus subsp. oscitans DS 12.976</name>
    <dbReference type="NCBI Taxonomy" id="1352936"/>
    <lineage>
        <taxon>Bacteria</taxon>
        <taxon>Bacillati</taxon>
        <taxon>Actinomycetota</taxon>
        <taxon>Actinomycetes</taxon>
        <taxon>Kitasatosporales</taxon>
        <taxon>Streptomycetaceae</taxon>
        <taxon>Streptomyces</taxon>
    </lineage>
</organism>
<dbReference type="OrthoDB" id="218695at2"/>
<feature type="repeat" description="WD" evidence="3">
    <location>
        <begin position="820"/>
        <end position="861"/>
    </location>
</feature>
<dbReference type="InterPro" id="IPR019775">
    <property type="entry name" value="WD40_repeat_CS"/>
</dbReference>
<feature type="repeat" description="WD" evidence="3">
    <location>
        <begin position="1175"/>
        <end position="1216"/>
    </location>
</feature>
<dbReference type="PANTHER" id="PTHR19879">
    <property type="entry name" value="TRANSCRIPTION INITIATION FACTOR TFIID"/>
    <property type="match status" value="1"/>
</dbReference>
<dbReference type="InterPro" id="IPR015943">
    <property type="entry name" value="WD40/YVTN_repeat-like_dom_sf"/>
</dbReference>
<feature type="repeat" description="WD" evidence="3">
    <location>
        <begin position="862"/>
        <end position="903"/>
    </location>
</feature>
<feature type="non-terminal residue" evidence="6">
    <location>
        <position position="1"/>
    </location>
</feature>
<feature type="repeat" description="WD" evidence="3">
    <location>
        <begin position="1133"/>
        <end position="1174"/>
    </location>
</feature>
<dbReference type="InterPro" id="IPR007111">
    <property type="entry name" value="NACHT_NTPase"/>
</dbReference>
<feature type="repeat" description="WD" evidence="3">
    <location>
        <begin position="1299"/>
        <end position="1340"/>
    </location>
</feature>
<feature type="repeat" description="WD" evidence="3">
    <location>
        <begin position="780"/>
        <end position="819"/>
    </location>
</feature>
<keyword evidence="2" id="KW-0677">Repeat</keyword>
<keyword evidence="1 3" id="KW-0853">WD repeat</keyword>
<dbReference type="Gene3D" id="2.160.20.80">
    <property type="entry name" value="E3 ubiquitin-protein ligase SopA"/>
    <property type="match status" value="1"/>
</dbReference>
<dbReference type="PROSITE" id="PS50837">
    <property type="entry name" value="NACHT"/>
    <property type="match status" value="1"/>
</dbReference>
<evidence type="ECO:0000313" key="6">
    <source>
        <dbReference type="EMBL" id="EST33898.1"/>
    </source>
</evidence>
<sequence>PGEPRRRAVQWRRADRAFAPVPGEAPDPDPVAPDPEPRAVQTPAEILLARVAEVCRTRHEGAQLRPVDGPVPQLLVTWTQSGFVRQQRVAVHTGTPTAQDVDRFVALVHAADAETEAELVHDGPPPARELRDAARRRGVRVRSFTEFQGLLDLRGYVSAQSERLRTDPRYPPGMYLPQRYREVERLDAEDRDGLVDEMLRLLDSDQGRFLLLLGDFGHGKTFALRELARRIPVELPHLVPLLIELNALDRAYSFEGLVAGHLAAHGVDNIDLRAFRYMLQQGRIVLLFDGFDELVNQVTYDRAAERLQVLLDSAVDSAKILVSSRTQHFRSQGQVLTALGERVGLLPHRRVLAVQEFSPQQIRAYLVNRYDGDERAAEHRLRLLDAIPDLLALCRNPRLLGFVADLDDDQLRAVAGAGRALSPAGLYQEVLTAWLGFEAQRASGGPGRAPGLSLDQLWDAVTALALRLWESGQDSLRLDELTDVAETLTGLAEARLSVPQTAHAIGSGSLLVRGDDSVFRFIHGSVVEWLVARECARRLTDGDSTLLGRRQLSQLAVEFLCDLADHRICQAWAERELSGTPGDGSLDAAHANAVKILSRLRVPAHTDLRGAALAGEDLSHRDFSGVDLTRADLTDARLVGAGLSGAVLRGARLVGARLDGADLTGADLRGADLRRARLIGTDLTGARVDGSRWRRAALISATTGTLAGSPELAIAASAPGMAVDSGFRPAAVGVPYGFSSRTRLPEPISYSPDGELLAVGSEDGGVLVADVATGLPLRTLQGHTGRVYAVKFRERVLATGSSDGTVRLWDPVSGRCLHRLEIHPDGVWPVVLDAEGLLLATGDADGVVTVWDTASGVALHRLPGHTGPVYTVAFAPDGATLVTGDATAVVRLWDLSTGRLTGELPGHRNAVYRARFSPDGTVLATGDQGDDRANGTIRVWDLAAGTVRHEFTGHSGRVYTLDFHPGGRFLVSGDTDGEVRLWDLAAGRSAGLLGGCSGAVYQVLFDPDGNLLAAGDSAGVVRLWRIDPEADPVAVPLNRQPAEHRGSVWVCKFRPHGDTPAQGPGTLLVTGGNDGVVRLWEPATGQGRRILRGHGRRIGTLSFSADGSLLAAGGNDGVVRVWHSASGRRLRELTGQSDRLVSAAFGPAGPLLATASSDGDIYLWNAATGEYQRELDVETDHVWAESFSADGELLATANDDDTVRLWYRTTGAHVATITEHFGRVRAIAFRPDGAVLATGCDDRKVRIVDMDGHHVSAELDGHSDRVYAVAFAPDGSWLASASWDGTAVIWRDGEIDHRLTGHTGKLWTAAVHPRRPLLATAGDDRTVRLWDPDTGEQTALLTGHTGRILAAAFSPDGSLLASGGEDGTVRLWDVPDDAPPALRATLVGMPGGWAALSPSGGYKYEGDVTGEFWHAVGMCRFEPGELDGYLAGVRHVPLDEPLG</sequence>
<protein>
    <recommendedName>
        <fullName evidence="5">NACHT domain-containing protein</fullName>
    </recommendedName>
</protein>
<dbReference type="PRINTS" id="PR00320">
    <property type="entry name" value="GPROTEINBRPT"/>
</dbReference>
<dbReference type="InterPro" id="IPR001680">
    <property type="entry name" value="WD40_rpt"/>
</dbReference>
<comment type="caution">
    <text evidence="6">The sequence shown here is derived from an EMBL/GenBank/DDBJ whole genome shotgun (WGS) entry which is preliminary data.</text>
</comment>
<dbReference type="PROSITE" id="PS50082">
    <property type="entry name" value="WD_REPEATS_2"/>
    <property type="match status" value="13"/>
</dbReference>
<feature type="compositionally biased region" description="Basic and acidic residues" evidence="4">
    <location>
        <begin position="1"/>
        <end position="16"/>
    </location>
</feature>
<evidence type="ECO:0000256" key="2">
    <source>
        <dbReference type="ARBA" id="ARBA00022737"/>
    </source>
</evidence>
<feature type="repeat" description="WD" evidence="3">
    <location>
        <begin position="1217"/>
        <end position="1251"/>
    </location>
</feature>
<dbReference type="SUPFAM" id="SSF52540">
    <property type="entry name" value="P-loop containing nucleoside triphosphate hydrolases"/>
    <property type="match status" value="1"/>
</dbReference>
<dbReference type="PROSITE" id="PS50294">
    <property type="entry name" value="WD_REPEATS_REGION"/>
    <property type="match status" value="11"/>
</dbReference>
<dbReference type="PATRIC" id="fig|1352936.5.peg.2511"/>
<name>V6KPF3_STRRC</name>
<feature type="repeat" description="WD" evidence="3">
    <location>
        <begin position="1091"/>
        <end position="1132"/>
    </location>
</feature>
<feature type="repeat" description="WD" evidence="3">
    <location>
        <begin position="1341"/>
        <end position="1374"/>
    </location>
</feature>
<evidence type="ECO:0000256" key="3">
    <source>
        <dbReference type="PROSITE-ProRule" id="PRU00221"/>
    </source>
</evidence>
<dbReference type="Pfam" id="PF05729">
    <property type="entry name" value="NACHT"/>
    <property type="match status" value="1"/>
</dbReference>
<dbReference type="SUPFAM" id="SSF141571">
    <property type="entry name" value="Pentapeptide repeat-like"/>
    <property type="match status" value="1"/>
</dbReference>
<dbReference type="PANTHER" id="PTHR19879:SF9">
    <property type="entry name" value="TRANSCRIPTION INITIATION FACTOR TFIID SUBUNIT 5"/>
    <property type="match status" value="1"/>
</dbReference>
<dbReference type="Gene3D" id="3.40.50.300">
    <property type="entry name" value="P-loop containing nucleotide triphosphate hydrolases"/>
    <property type="match status" value="1"/>
</dbReference>
<dbReference type="PROSITE" id="PS00678">
    <property type="entry name" value="WD_REPEATS_1"/>
    <property type="match status" value="4"/>
</dbReference>
<accession>V6KPF3</accession>
<dbReference type="Gene3D" id="2.130.10.10">
    <property type="entry name" value="YVTN repeat-like/Quinoprotein amine dehydrogenase"/>
    <property type="match status" value="4"/>
</dbReference>
<keyword evidence="7" id="KW-1185">Reference proteome</keyword>
<feature type="repeat" description="WD" evidence="3">
    <location>
        <begin position="951"/>
        <end position="992"/>
    </location>
</feature>
<feature type="compositionally biased region" description="Pro residues" evidence="4">
    <location>
        <begin position="23"/>
        <end position="34"/>
    </location>
</feature>
<dbReference type="Pfam" id="PF22739">
    <property type="entry name" value="NA-iREase3"/>
    <property type="match status" value="1"/>
</dbReference>
<dbReference type="InterPro" id="IPR054571">
    <property type="entry name" value="NA-iREase3_dom"/>
</dbReference>
<evidence type="ECO:0000256" key="1">
    <source>
        <dbReference type="ARBA" id="ARBA00022574"/>
    </source>
</evidence>
<feature type="repeat" description="WD" evidence="3">
    <location>
        <begin position="1065"/>
        <end position="1090"/>
    </location>
</feature>
<feature type="repeat" description="WD" evidence="3">
    <location>
        <begin position="993"/>
        <end position="1027"/>
    </location>
</feature>